<dbReference type="HOGENOM" id="CLU_3106393_0_0_1"/>
<dbReference type="EMBL" id="JH650971">
    <property type="protein sequence ID" value="EXA44262.1"/>
    <property type="molecule type" value="Genomic_DNA"/>
</dbReference>
<feature type="compositionally biased region" description="Polar residues" evidence="1">
    <location>
        <begin position="1"/>
        <end position="11"/>
    </location>
</feature>
<reference evidence="2" key="1">
    <citation type="submission" date="2011-10" db="EMBL/GenBank/DDBJ databases">
        <title>The Genome Sequence of Fusarium oxysporum HDV247.</title>
        <authorList>
            <consortium name="The Broad Institute Genome Sequencing Platform"/>
            <person name="Ma L.-J."/>
            <person name="Gale L.R."/>
            <person name="Schwartz D.C."/>
            <person name="Zhou S."/>
            <person name="Corby-Kistler H."/>
            <person name="Young S.K."/>
            <person name="Zeng Q."/>
            <person name="Gargeya S."/>
            <person name="Fitzgerald M."/>
            <person name="Haas B."/>
            <person name="Abouelleil A."/>
            <person name="Alvarado L."/>
            <person name="Arachchi H.M."/>
            <person name="Berlin A."/>
            <person name="Brown A."/>
            <person name="Chapman S.B."/>
            <person name="Chen Z."/>
            <person name="Dunbar C."/>
            <person name="Freedman E."/>
            <person name="Gearin G."/>
            <person name="Goldberg J."/>
            <person name="Griggs A."/>
            <person name="Gujja S."/>
            <person name="Heiman D."/>
            <person name="Howarth C."/>
            <person name="Larson L."/>
            <person name="Lui A."/>
            <person name="MacDonald P.J.P."/>
            <person name="Montmayeur A."/>
            <person name="Murphy C."/>
            <person name="Neiman D."/>
            <person name="Pearson M."/>
            <person name="Priest M."/>
            <person name="Roberts A."/>
            <person name="Saif S."/>
            <person name="Shea T."/>
            <person name="Shenoy N."/>
            <person name="Sisk P."/>
            <person name="Stolte C."/>
            <person name="Sykes S."/>
            <person name="Wortman J."/>
            <person name="Nusbaum C."/>
            <person name="Birren B."/>
        </authorList>
    </citation>
    <scope>NUCLEOTIDE SEQUENCE [LARGE SCALE GENOMIC DNA]</scope>
    <source>
        <strain evidence="2">HDV247</strain>
    </source>
</reference>
<evidence type="ECO:0000313" key="2">
    <source>
        <dbReference type="EMBL" id="EXA44262.1"/>
    </source>
</evidence>
<organism evidence="2">
    <name type="scientific">Fusarium oxysporum f. sp. pisi HDV247</name>
    <dbReference type="NCBI Taxonomy" id="1080344"/>
    <lineage>
        <taxon>Eukaryota</taxon>
        <taxon>Fungi</taxon>
        <taxon>Dikarya</taxon>
        <taxon>Ascomycota</taxon>
        <taxon>Pezizomycotina</taxon>
        <taxon>Sordariomycetes</taxon>
        <taxon>Hypocreomycetidae</taxon>
        <taxon>Hypocreales</taxon>
        <taxon>Nectriaceae</taxon>
        <taxon>Fusarium</taxon>
        <taxon>Fusarium oxysporum species complex</taxon>
    </lineage>
</organism>
<reference evidence="2" key="2">
    <citation type="submission" date="2012-05" db="EMBL/GenBank/DDBJ databases">
        <title>Annotation of the Genome Sequence of Fusarium oxysporum HDV247.</title>
        <authorList>
            <consortium name="The Broad Institute Genomics Platform"/>
            <person name="Ma L.-J."/>
            <person name="Corby-Kistler H."/>
            <person name="Broz K."/>
            <person name="Gale L.R."/>
            <person name="Jonkers W."/>
            <person name="O'Donnell K."/>
            <person name="Ploetz R."/>
            <person name="Steinberg C."/>
            <person name="Schwartz D.C."/>
            <person name="VanEtten H."/>
            <person name="Zhou S."/>
            <person name="Young S.K."/>
            <person name="Zeng Q."/>
            <person name="Gargeya S."/>
            <person name="Fitzgerald M."/>
            <person name="Abouelleil A."/>
            <person name="Alvarado L."/>
            <person name="Chapman S.B."/>
            <person name="Gainer-Dewar J."/>
            <person name="Goldberg J."/>
            <person name="Griggs A."/>
            <person name="Gujja S."/>
            <person name="Hansen M."/>
            <person name="Howarth C."/>
            <person name="Imamovic A."/>
            <person name="Ireland A."/>
            <person name="Larimer J."/>
            <person name="McCowan C."/>
            <person name="Murphy C."/>
            <person name="Pearson M."/>
            <person name="Poon T.W."/>
            <person name="Priest M."/>
            <person name="Roberts A."/>
            <person name="Saif S."/>
            <person name="Shea T."/>
            <person name="Sykes S."/>
            <person name="Wortman J."/>
            <person name="Nusbaum C."/>
            <person name="Birren B."/>
        </authorList>
    </citation>
    <scope>NUCLEOTIDE SEQUENCE</scope>
    <source>
        <strain evidence="2">HDV247</strain>
    </source>
</reference>
<name>W9PPP0_FUSOX</name>
<proteinExistence type="predicted"/>
<sequence length="51" mass="5454">MSNSGKASSHTPDAASALLGSRGVRIQERRALPQTTSLMLASDAFRDFHPL</sequence>
<protein>
    <submittedName>
        <fullName evidence="2">Uncharacterized protein</fullName>
    </submittedName>
</protein>
<dbReference type="AlphaFoldDB" id="W9PPP0"/>
<evidence type="ECO:0000256" key="1">
    <source>
        <dbReference type="SAM" id="MobiDB-lite"/>
    </source>
</evidence>
<gene>
    <name evidence="2" type="ORF">FOVG_05739</name>
</gene>
<accession>W9PPP0</accession>
<feature type="region of interest" description="Disordered" evidence="1">
    <location>
        <begin position="1"/>
        <end position="22"/>
    </location>
</feature>
<dbReference type="Proteomes" id="UP000030751">
    <property type="component" value="Unassembled WGS sequence"/>
</dbReference>